<keyword evidence="7" id="KW-0808">Transferase</keyword>
<dbReference type="AlphaFoldDB" id="A0A0N7MY86"/>
<evidence type="ECO:0000256" key="5">
    <source>
        <dbReference type="ARBA" id="ARBA00022556"/>
    </source>
</evidence>
<evidence type="ECO:0000313" key="12">
    <source>
        <dbReference type="Proteomes" id="UP000199197"/>
    </source>
</evidence>
<organism evidence="11 12">
    <name type="scientific">Candidatus Chryseopegocella kryptomonas</name>
    <dbReference type="NCBI Taxonomy" id="1633643"/>
    <lineage>
        <taxon>Bacteria</taxon>
        <taxon>Pseudomonadati</taxon>
        <taxon>Candidatus Kryptoniota</taxon>
        <taxon>Candidatus Chryseopegocella</taxon>
    </lineage>
</organism>
<dbReference type="GO" id="GO:0008915">
    <property type="term" value="F:lipid-A-disaccharide synthase activity"/>
    <property type="evidence" value="ECO:0007669"/>
    <property type="project" value="UniProtKB-UniRule"/>
</dbReference>
<dbReference type="PANTHER" id="PTHR30372:SF4">
    <property type="entry name" value="LIPID-A-DISACCHARIDE SYNTHASE, MITOCHONDRIAL-RELATED"/>
    <property type="match status" value="1"/>
</dbReference>
<dbReference type="Pfam" id="PF02684">
    <property type="entry name" value="LpxB"/>
    <property type="match status" value="1"/>
</dbReference>
<evidence type="ECO:0000256" key="10">
    <source>
        <dbReference type="NCBIfam" id="TIGR00215"/>
    </source>
</evidence>
<evidence type="ECO:0000313" key="11">
    <source>
        <dbReference type="EMBL" id="CUT03547.1"/>
    </source>
</evidence>
<sequence>MSKKIMVVAGEASGDSHAGKVICALKKISPEIEVFGVGGEKMRKCGAEIIYDISKISFIGFIDVLKNLKRISGFRNFCAKTLLERKPDAVLLVDYPGFNLRFAKFAKQNGFKVFYYIAPQVWAWGRGRVKDLKNYVDKLFVIFEFEEEFFRKFGVDAEFVGHPLLEDLKNVESASEEDFFDRYGISRKEVISFFPGSRVQEVKSMLGTMLKAGKKLQENFDVEIVFSKAKTISDSEIEKIGGDEIRNFKFVDDSHLLLRFSKIAIVKSGTTSLEAGILGVPMVVCYKTSFLNYLIGRMLIKTDVVDSISLPNIVLRKKLVAELIQNDFNEWKIFEEVRNLLTDEEKYKNFRSELLKIKDLLSLKNSNKSTSEIVAEKIISNL</sequence>
<keyword evidence="8" id="KW-0443">Lipid metabolism</keyword>
<evidence type="ECO:0000256" key="7">
    <source>
        <dbReference type="ARBA" id="ARBA00022679"/>
    </source>
</evidence>
<keyword evidence="4" id="KW-0444">Lipid biosynthesis</keyword>
<dbReference type="RefSeq" id="WP_092350452.1">
    <property type="nucleotide sequence ID" value="NZ_CZVW01000017.1"/>
</dbReference>
<comment type="function">
    <text evidence="1">Condensation of UDP-2,3-diacylglucosamine and 2,3-diacylglucosamine-1-phosphate to form lipid A disaccharide, a precursor of lipid A, a phosphorylated glycolipid that anchors the lipopolysaccharide to the outer membrane of the cell.</text>
</comment>
<dbReference type="NCBIfam" id="TIGR00215">
    <property type="entry name" value="lpxB"/>
    <property type="match status" value="1"/>
</dbReference>
<keyword evidence="6" id="KW-0328">Glycosyltransferase</keyword>
<gene>
    <name evidence="11" type="ORF">JGI23_01496</name>
</gene>
<dbReference type="GO" id="GO:0005543">
    <property type="term" value="F:phospholipid binding"/>
    <property type="evidence" value="ECO:0007669"/>
    <property type="project" value="TreeGrafter"/>
</dbReference>
<evidence type="ECO:0000256" key="1">
    <source>
        <dbReference type="ARBA" id="ARBA00002056"/>
    </source>
</evidence>
<dbReference type="SUPFAM" id="SSF53756">
    <property type="entry name" value="UDP-Glycosyltransferase/glycogen phosphorylase"/>
    <property type="match status" value="1"/>
</dbReference>
<evidence type="ECO:0000256" key="4">
    <source>
        <dbReference type="ARBA" id="ARBA00022516"/>
    </source>
</evidence>
<dbReference type="PANTHER" id="PTHR30372">
    <property type="entry name" value="LIPID-A-DISACCHARIDE SYNTHASE"/>
    <property type="match status" value="1"/>
</dbReference>
<evidence type="ECO:0000256" key="8">
    <source>
        <dbReference type="ARBA" id="ARBA00023098"/>
    </source>
</evidence>
<keyword evidence="12" id="KW-1185">Reference proteome</keyword>
<reference evidence="12" key="1">
    <citation type="submission" date="2015-11" db="EMBL/GenBank/DDBJ databases">
        <authorList>
            <person name="Varghese N."/>
        </authorList>
    </citation>
    <scope>NUCLEOTIDE SEQUENCE [LARGE SCALE GENOMIC DNA]</scope>
    <source>
        <strain evidence="12">JGI-23</strain>
    </source>
</reference>
<dbReference type="OrthoDB" id="9801642at2"/>
<dbReference type="Gene3D" id="3.40.50.2000">
    <property type="entry name" value="Glycogen Phosphorylase B"/>
    <property type="match status" value="1"/>
</dbReference>
<name>A0A0N7MY86_9BACT</name>
<evidence type="ECO:0000256" key="3">
    <source>
        <dbReference type="ARBA" id="ARBA00020902"/>
    </source>
</evidence>
<proteinExistence type="predicted"/>
<accession>A0A0N7MY86</accession>
<evidence type="ECO:0000256" key="9">
    <source>
        <dbReference type="ARBA" id="ARBA00048975"/>
    </source>
</evidence>
<dbReference type="EMBL" id="CZVW01000017">
    <property type="protein sequence ID" value="CUT03547.1"/>
    <property type="molecule type" value="Genomic_DNA"/>
</dbReference>
<keyword evidence="5" id="KW-0441">Lipid A biosynthesis</keyword>
<comment type="catalytic activity">
    <reaction evidence="9">
        <text>a lipid X + a UDP-2-N,3-O-bis[(3R)-3-hydroxyacyl]-alpha-D-glucosamine = a lipid A disaccharide + UDP + H(+)</text>
        <dbReference type="Rhea" id="RHEA:67828"/>
        <dbReference type="ChEBI" id="CHEBI:15378"/>
        <dbReference type="ChEBI" id="CHEBI:58223"/>
        <dbReference type="ChEBI" id="CHEBI:137748"/>
        <dbReference type="ChEBI" id="CHEBI:176338"/>
        <dbReference type="ChEBI" id="CHEBI:176343"/>
        <dbReference type="EC" id="2.4.1.182"/>
    </reaction>
</comment>
<dbReference type="EC" id="2.4.1.182" evidence="2 10"/>
<dbReference type="Proteomes" id="UP000199197">
    <property type="component" value="Unassembled WGS sequence"/>
</dbReference>
<evidence type="ECO:0000256" key="2">
    <source>
        <dbReference type="ARBA" id="ARBA00012687"/>
    </source>
</evidence>
<dbReference type="GO" id="GO:0016020">
    <property type="term" value="C:membrane"/>
    <property type="evidence" value="ECO:0007669"/>
    <property type="project" value="GOC"/>
</dbReference>
<dbReference type="InterPro" id="IPR003835">
    <property type="entry name" value="Glyco_trans_19"/>
</dbReference>
<protein>
    <recommendedName>
        <fullName evidence="3 10">Lipid-A-disaccharide synthase</fullName>
        <ecNumber evidence="2 10">2.4.1.182</ecNumber>
    </recommendedName>
</protein>
<evidence type="ECO:0000256" key="6">
    <source>
        <dbReference type="ARBA" id="ARBA00022676"/>
    </source>
</evidence>
<dbReference type="GO" id="GO:0009245">
    <property type="term" value="P:lipid A biosynthetic process"/>
    <property type="evidence" value="ECO:0007669"/>
    <property type="project" value="UniProtKB-UniRule"/>
</dbReference>